<feature type="transmembrane region" description="Helical" evidence="5">
    <location>
        <begin position="34"/>
        <end position="58"/>
    </location>
</feature>
<gene>
    <name evidence="7" type="ORF">RJ40_05625</name>
</gene>
<sequence length="191" mass="19563">MSPDIIEKAKGFITDPVETFRNAKGDDLGEVLTYFAAILAVYAVLTGLMTMAGFGSSYSEITGMESATGIVAGISAIVGTFIGEIIGLVVVGLIVHILVALLVGGNGLEVTIRALAYAATPSMLLGWIPVIGFLALLWTVALAVVGIREFHDTTTGKAAVAVLLPVVVLFGLFIVLIVMVAAVAVAAGAMA</sequence>
<keyword evidence="4 5" id="KW-0472">Membrane</keyword>
<evidence type="ECO:0000259" key="6">
    <source>
        <dbReference type="Pfam" id="PF04893"/>
    </source>
</evidence>
<dbReference type="GO" id="GO:0016020">
    <property type="term" value="C:membrane"/>
    <property type="evidence" value="ECO:0007669"/>
    <property type="project" value="UniProtKB-SubCell"/>
</dbReference>
<evidence type="ECO:0000256" key="5">
    <source>
        <dbReference type="SAM" id="Phobius"/>
    </source>
</evidence>
<reference evidence="7" key="2">
    <citation type="submission" date="2019-02" db="EMBL/GenBank/DDBJ databases">
        <authorList>
            <person name="Chen S.-C."/>
            <person name="Chien H.-H."/>
            <person name="Lai M.-C."/>
        </authorList>
    </citation>
    <scope>NUCLEOTIDE SEQUENCE</scope>
    <source>
        <strain evidence="7">N2F9704</strain>
    </source>
</reference>
<comment type="subcellular location">
    <subcellularLocation>
        <location evidence="1">Membrane</location>
        <topology evidence="1">Multi-pass membrane protein</topology>
    </subcellularLocation>
</comment>
<evidence type="ECO:0000313" key="7">
    <source>
        <dbReference type="EMBL" id="QSZ67009.1"/>
    </source>
</evidence>
<dbReference type="GeneID" id="76423820"/>
<dbReference type="Pfam" id="PF04893">
    <property type="entry name" value="Yip1"/>
    <property type="match status" value="1"/>
</dbReference>
<dbReference type="Proteomes" id="UP001042704">
    <property type="component" value="Chromosome"/>
</dbReference>
<proteinExistence type="predicted"/>
<evidence type="ECO:0000256" key="3">
    <source>
        <dbReference type="ARBA" id="ARBA00022989"/>
    </source>
</evidence>
<name>A0A8A3S572_9EURY</name>
<reference evidence="7" key="1">
    <citation type="journal article" date="2001" name="Int. J. Syst. Evol. Microbiol.">
        <title>Methanofollis aquaemaris sp. nov., a methanogen isolated from an aquaculture fish pond.</title>
        <authorList>
            <person name="Lai M.C."/>
            <person name="Chen S.C."/>
        </authorList>
    </citation>
    <scope>NUCLEOTIDE SEQUENCE</scope>
    <source>
        <strain evidence="7">N2F9704</strain>
    </source>
</reference>
<keyword evidence="3 5" id="KW-1133">Transmembrane helix</keyword>
<feature type="domain" description="Yip1" evidence="6">
    <location>
        <begin position="10"/>
        <end position="175"/>
    </location>
</feature>
<feature type="transmembrane region" description="Helical" evidence="5">
    <location>
        <begin position="70"/>
        <end position="103"/>
    </location>
</feature>
<dbReference type="EMBL" id="CP036172">
    <property type="protein sequence ID" value="QSZ67009.1"/>
    <property type="molecule type" value="Genomic_DNA"/>
</dbReference>
<feature type="transmembrane region" description="Helical" evidence="5">
    <location>
        <begin position="159"/>
        <end position="187"/>
    </location>
</feature>
<dbReference type="RefSeq" id="WP_265582381.1">
    <property type="nucleotide sequence ID" value="NZ_CP036172.1"/>
</dbReference>
<protein>
    <recommendedName>
        <fullName evidence="6">Yip1 domain-containing protein</fullName>
    </recommendedName>
</protein>
<evidence type="ECO:0000313" key="8">
    <source>
        <dbReference type="Proteomes" id="UP001042704"/>
    </source>
</evidence>
<accession>A0A8A3S572</accession>
<dbReference type="InterPro" id="IPR006977">
    <property type="entry name" value="Yip1_dom"/>
</dbReference>
<organism evidence="7 8">
    <name type="scientific">Methanofollis aquaemaris</name>
    <dbReference type="NCBI Taxonomy" id="126734"/>
    <lineage>
        <taxon>Archaea</taxon>
        <taxon>Methanobacteriati</taxon>
        <taxon>Methanobacteriota</taxon>
        <taxon>Stenosarchaea group</taxon>
        <taxon>Methanomicrobia</taxon>
        <taxon>Methanomicrobiales</taxon>
        <taxon>Methanomicrobiaceae</taxon>
        <taxon>Methanofollis</taxon>
    </lineage>
</organism>
<dbReference type="AlphaFoldDB" id="A0A8A3S572"/>
<evidence type="ECO:0000256" key="2">
    <source>
        <dbReference type="ARBA" id="ARBA00022692"/>
    </source>
</evidence>
<feature type="transmembrane region" description="Helical" evidence="5">
    <location>
        <begin position="123"/>
        <end position="147"/>
    </location>
</feature>
<evidence type="ECO:0000256" key="4">
    <source>
        <dbReference type="ARBA" id="ARBA00023136"/>
    </source>
</evidence>
<dbReference type="KEGG" id="maqe:RJ40_05625"/>
<keyword evidence="2 5" id="KW-0812">Transmembrane</keyword>
<evidence type="ECO:0000256" key="1">
    <source>
        <dbReference type="ARBA" id="ARBA00004141"/>
    </source>
</evidence>
<keyword evidence="8" id="KW-1185">Reference proteome</keyword>